<name>A0AAP0NGW8_LIQFO</name>
<keyword evidence="2" id="KW-1185">Reference proteome</keyword>
<organism evidence="1 2">
    <name type="scientific">Liquidambar formosana</name>
    <name type="common">Formosan gum</name>
    <dbReference type="NCBI Taxonomy" id="63359"/>
    <lineage>
        <taxon>Eukaryota</taxon>
        <taxon>Viridiplantae</taxon>
        <taxon>Streptophyta</taxon>
        <taxon>Embryophyta</taxon>
        <taxon>Tracheophyta</taxon>
        <taxon>Spermatophyta</taxon>
        <taxon>Magnoliopsida</taxon>
        <taxon>eudicotyledons</taxon>
        <taxon>Gunneridae</taxon>
        <taxon>Pentapetalae</taxon>
        <taxon>Saxifragales</taxon>
        <taxon>Altingiaceae</taxon>
        <taxon>Liquidambar</taxon>
    </lineage>
</organism>
<evidence type="ECO:0000313" key="2">
    <source>
        <dbReference type="Proteomes" id="UP001415857"/>
    </source>
</evidence>
<evidence type="ECO:0000313" key="1">
    <source>
        <dbReference type="EMBL" id="KAK9271852.1"/>
    </source>
</evidence>
<sequence length="125" mass="13395">MGGGFCADEDETDKDPDDCAYNPASTALCENADPSHCSGSIDETEHDIHPVQSIYSPKRASDGLPDGGRIDDSVTGQILHCINATSNDVSKVVAPMQENTKDDSGPTSVKVLSAMPFLRRKRRKS</sequence>
<dbReference type="EMBL" id="JBBPBK010000013">
    <property type="protein sequence ID" value="KAK9271852.1"/>
    <property type="molecule type" value="Genomic_DNA"/>
</dbReference>
<comment type="caution">
    <text evidence="1">The sequence shown here is derived from an EMBL/GenBank/DDBJ whole genome shotgun (WGS) entry which is preliminary data.</text>
</comment>
<reference evidence="1 2" key="1">
    <citation type="journal article" date="2024" name="Plant J.">
        <title>Genome sequences and population genomics reveal climatic adaptation and genomic divergence between two closely related sweetgum species.</title>
        <authorList>
            <person name="Xu W.Q."/>
            <person name="Ren C.Q."/>
            <person name="Zhang X.Y."/>
            <person name="Comes H.P."/>
            <person name="Liu X.H."/>
            <person name="Li Y.G."/>
            <person name="Kettle C.J."/>
            <person name="Jalonen R."/>
            <person name="Gaisberger H."/>
            <person name="Ma Y.Z."/>
            <person name="Qiu Y.X."/>
        </authorList>
    </citation>
    <scope>NUCLEOTIDE SEQUENCE [LARGE SCALE GENOMIC DNA]</scope>
    <source>
        <strain evidence="1">Hangzhou</strain>
    </source>
</reference>
<gene>
    <name evidence="1" type="ORF">L1049_002217</name>
</gene>
<dbReference type="AlphaFoldDB" id="A0AAP0NGW8"/>
<accession>A0AAP0NGW8</accession>
<protein>
    <submittedName>
        <fullName evidence="1">Uncharacterized protein</fullName>
    </submittedName>
</protein>
<dbReference type="Proteomes" id="UP001415857">
    <property type="component" value="Unassembled WGS sequence"/>
</dbReference>
<proteinExistence type="predicted"/>